<feature type="transmembrane region" description="Helical" evidence="1">
    <location>
        <begin position="209"/>
        <end position="226"/>
    </location>
</feature>
<evidence type="ECO:0000313" key="2">
    <source>
        <dbReference type="EMBL" id="MCK2221467.1"/>
    </source>
</evidence>
<evidence type="ECO:0000313" key="3">
    <source>
        <dbReference type="Proteomes" id="UP001317259"/>
    </source>
</evidence>
<feature type="transmembrane region" description="Helical" evidence="1">
    <location>
        <begin position="126"/>
        <end position="146"/>
    </location>
</feature>
<keyword evidence="3" id="KW-1185">Reference proteome</keyword>
<reference evidence="2 3" key="1">
    <citation type="submission" date="2022-04" db="EMBL/GenBank/DDBJ databases">
        <title>Genome draft of Actinomadura sp. ATCC 31491.</title>
        <authorList>
            <person name="Shi X."/>
            <person name="Du Y."/>
        </authorList>
    </citation>
    <scope>NUCLEOTIDE SEQUENCE [LARGE SCALE GENOMIC DNA]</scope>
    <source>
        <strain evidence="2 3">ATCC 31491</strain>
    </source>
</reference>
<dbReference type="Proteomes" id="UP001317259">
    <property type="component" value="Unassembled WGS sequence"/>
</dbReference>
<feature type="transmembrane region" description="Helical" evidence="1">
    <location>
        <begin position="51"/>
        <end position="71"/>
    </location>
</feature>
<protein>
    <recommendedName>
        <fullName evidence="4">DUF4386 family protein</fullName>
    </recommendedName>
</protein>
<accession>A0ABT0GA30</accession>
<keyword evidence="1" id="KW-0812">Transmembrane</keyword>
<comment type="caution">
    <text evidence="2">The sequence shown here is derived from an EMBL/GenBank/DDBJ whole genome shotgun (WGS) entry which is preliminary data.</text>
</comment>
<organism evidence="2 3">
    <name type="scientific">Actinomadura luzonensis</name>
    <dbReference type="NCBI Taxonomy" id="2805427"/>
    <lineage>
        <taxon>Bacteria</taxon>
        <taxon>Bacillati</taxon>
        <taxon>Actinomycetota</taxon>
        <taxon>Actinomycetes</taxon>
        <taxon>Streptosporangiales</taxon>
        <taxon>Thermomonosporaceae</taxon>
        <taxon>Actinomadura</taxon>
    </lineage>
</organism>
<feature type="transmembrane region" description="Helical" evidence="1">
    <location>
        <begin position="233"/>
        <end position="255"/>
    </location>
</feature>
<sequence>MTYERAGLARVTAGLVAGAAMLPYLTLKVLWLAGRPIGVSDPGLMRESSMIGANAVTFGMEAVGLLLAVALTMRWGLRLPAWLVLLPLWAGTGLLSEVAVTTPLALLTHGGAVFAGGSPVRPWVYLMVYGGFIVQGLALMTAFVLYARERWPFAFARFPFAGPAAPLHAVVARGVLLVAGVLGAVRLFWAVTGGGGGTSAAAGVQNGVKGVFAVGGALALAALVRGQGPRRLVAAWLGSGALFANGLYGSLLTVVGGPFGAAGAPVRIADLFGLLTGARDGAVRGVPAGRTVRRARRAAGAAPA</sequence>
<feature type="transmembrane region" description="Helical" evidence="1">
    <location>
        <begin position="83"/>
        <end position="106"/>
    </location>
</feature>
<dbReference type="EMBL" id="JAKRKC020000003">
    <property type="protein sequence ID" value="MCK2221467.1"/>
    <property type="molecule type" value="Genomic_DNA"/>
</dbReference>
<evidence type="ECO:0008006" key="4">
    <source>
        <dbReference type="Google" id="ProtNLM"/>
    </source>
</evidence>
<feature type="transmembrane region" description="Helical" evidence="1">
    <location>
        <begin position="167"/>
        <end position="189"/>
    </location>
</feature>
<keyword evidence="1" id="KW-1133">Transmembrane helix</keyword>
<gene>
    <name evidence="2" type="ORF">MF672_047840</name>
</gene>
<dbReference type="RefSeq" id="WP_242374461.1">
    <property type="nucleotide sequence ID" value="NZ_JAKRKC020000003.1"/>
</dbReference>
<keyword evidence="1" id="KW-0472">Membrane</keyword>
<evidence type="ECO:0000256" key="1">
    <source>
        <dbReference type="SAM" id="Phobius"/>
    </source>
</evidence>
<name>A0ABT0GA30_9ACTN</name>
<proteinExistence type="predicted"/>
<feature type="transmembrane region" description="Helical" evidence="1">
    <location>
        <begin position="12"/>
        <end position="31"/>
    </location>
</feature>